<dbReference type="EMBL" id="JAALLT010000002">
    <property type="protein sequence ID" value="NGP76303.1"/>
    <property type="molecule type" value="Genomic_DNA"/>
</dbReference>
<name>A0A6M1T7Q7_9BACT</name>
<evidence type="ECO:0000313" key="1">
    <source>
        <dbReference type="EMBL" id="NGP76303.1"/>
    </source>
</evidence>
<accession>A0A6M1T7Q7</accession>
<gene>
    <name evidence="1" type="ORF">G3570_06645</name>
</gene>
<sequence>MNLQYKKLPEGWLNLITPNLYRYKDFYVRKIDRLDGKVELITNDFAGKRCAVVCSELSTAFKMMEQQLRES</sequence>
<comment type="caution">
    <text evidence="1">The sequence shown here is derived from an EMBL/GenBank/DDBJ whole genome shotgun (WGS) entry which is preliminary data.</text>
</comment>
<dbReference type="AlphaFoldDB" id="A0A6M1T7Q7"/>
<organism evidence="1 2">
    <name type="scientific">Halalkalibaculum roseum</name>
    <dbReference type="NCBI Taxonomy" id="2709311"/>
    <lineage>
        <taxon>Bacteria</taxon>
        <taxon>Pseudomonadati</taxon>
        <taxon>Balneolota</taxon>
        <taxon>Balneolia</taxon>
        <taxon>Balneolales</taxon>
        <taxon>Balneolaceae</taxon>
        <taxon>Halalkalibaculum</taxon>
    </lineage>
</organism>
<dbReference type="RefSeq" id="WP_165140533.1">
    <property type="nucleotide sequence ID" value="NZ_JAALLT010000002.1"/>
</dbReference>
<keyword evidence="2" id="KW-1185">Reference proteome</keyword>
<evidence type="ECO:0000313" key="2">
    <source>
        <dbReference type="Proteomes" id="UP000473278"/>
    </source>
</evidence>
<protein>
    <submittedName>
        <fullName evidence="1">Uncharacterized protein</fullName>
    </submittedName>
</protein>
<proteinExistence type="predicted"/>
<reference evidence="1 2" key="1">
    <citation type="submission" date="2020-02" db="EMBL/GenBank/DDBJ databases">
        <title>Balneolaceae bacterium YR4-1, complete genome.</title>
        <authorList>
            <person name="Li Y."/>
            <person name="Wu S."/>
        </authorList>
    </citation>
    <scope>NUCLEOTIDE SEQUENCE [LARGE SCALE GENOMIC DNA]</scope>
    <source>
        <strain evidence="1 2">YR4-1</strain>
    </source>
</reference>
<dbReference type="Proteomes" id="UP000473278">
    <property type="component" value="Unassembled WGS sequence"/>
</dbReference>